<dbReference type="PANTHER" id="PTHR42815:SF2">
    <property type="entry name" value="FAD-BINDING, PUTATIVE (AFU_ORTHOLOGUE AFUA_6G07600)-RELATED"/>
    <property type="match status" value="1"/>
</dbReference>
<evidence type="ECO:0000259" key="1">
    <source>
        <dbReference type="PROSITE" id="PS51384"/>
    </source>
</evidence>
<protein>
    <recommendedName>
        <fullName evidence="1">FAD-binding FR-type domain-containing protein</fullName>
    </recommendedName>
</protein>
<comment type="caution">
    <text evidence="2">The sequence shown here is derived from an EMBL/GenBank/DDBJ whole genome shotgun (WGS) entry which is preliminary data.</text>
</comment>
<dbReference type="EMBL" id="MU853817">
    <property type="protein sequence ID" value="KAK3939075.1"/>
    <property type="molecule type" value="Genomic_DNA"/>
</dbReference>
<dbReference type="Proteomes" id="UP001303473">
    <property type="component" value="Unassembled WGS sequence"/>
</dbReference>
<feature type="domain" description="FAD-binding FR-type" evidence="1">
    <location>
        <begin position="353"/>
        <end position="483"/>
    </location>
</feature>
<dbReference type="InterPro" id="IPR039261">
    <property type="entry name" value="FNR_nucleotide-bd"/>
</dbReference>
<reference evidence="3" key="1">
    <citation type="journal article" date="2023" name="Mol. Phylogenet. Evol.">
        <title>Genome-scale phylogeny and comparative genomics of the fungal order Sordariales.</title>
        <authorList>
            <person name="Hensen N."/>
            <person name="Bonometti L."/>
            <person name="Westerberg I."/>
            <person name="Brannstrom I.O."/>
            <person name="Guillou S."/>
            <person name="Cros-Aarteil S."/>
            <person name="Calhoun S."/>
            <person name="Haridas S."/>
            <person name="Kuo A."/>
            <person name="Mondo S."/>
            <person name="Pangilinan J."/>
            <person name="Riley R."/>
            <person name="LaButti K."/>
            <person name="Andreopoulos B."/>
            <person name="Lipzen A."/>
            <person name="Chen C."/>
            <person name="Yan M."/>
            <person name="Daum C."/>
            <person name="Ng V."/>
            <person name="Clum A."/>
            <person name="Steindorff A."/>
            <person name="Ohm R.A."/>
            <person name="Martin F."/>
            <person name="Silar P."/>
            <person name="Natvig D.O."/>
            <person name="Lalanne C."/>
            <person name="Gautier V."/>
            <person name="Ament-Velasquez S.L."/>
            <person name="Kruys A."/>
            <person name="Hutchinson M.I."/>
            <person name="Powell A.J."/>
            <person name="Barry K."/>
            <person name="Miller A.N."/>
            <person name="Grigoriev I.V."/>
            <person name="Debuchy R."/>
            <person name="Gladieux P."/>
            <person name="Hiltunen Thoren M."/>
            <person name="Johannesson H."/>
        </authorList>
    </citation>
    <scope>NUCLEOTIDE SEQUENCE [LARGE SCALE GENOMIC DNA]</scope>
    <source>
        <strain evidence="3">CBS 340.73</strain>
    </source>
</reference>
<dbReference type="SUPFAM" id="SSF63380">
    <property type="entry name" value="Riboflavin synthase domain-like"/>
    <property type="match status" value="1"/>
</dbReference>
<dbReference type="Gene3D" id="2.40.30.10">
    <property type="entry name" value="Translation factors"/>
    <property type="match status" value="1"/>
</dbReference>
<dbReference type="InterPro" id="IPR017927">
    <property type="entry name" value="FAD-bd_FR_type"/>
</dbReference>
<keyword evidence="3" id="KW-1185">Reference proteome</keyword>
<accession>A0AAN6N5A1</accession>
<proteinExistence type="predicted"/>
<organism evidence="2 3">
    <name type="scientific">Diplogelasinospora grovesii</name>
    <dbReference type="NCBI Taxonomy" id="303347"/>
    <lineage>
        <taxon>Eukaryota</taxon>
        <taxon>Fungi</taxon>
        <taxon>Dikarya</taxon>
        <taxon>Ascomycota</taxon>
        <taxon>Pezizomycotina</taxon>
        <taxon>Sordariomycetes</taxon>
        <taxon>Sordariomycetidae</taxon>
        <taxon>Sordariales</taxon>
        <taxon>Diplogelasinosporaceae</taxon>
        <taxon>Diplogelasinospora</taxon>
    </lineage>
</organism>
<dbReference type="CDD" id="cd06197">
    <property type="entry name" value="FNR_like_2"/>
    <property type="match status" value="1"/>
</dbReference>
<evidence type="ECO:0000313" key="2">
    <source>
        <dbReference type="EMBL" id="KAK3939075.1"/>
    </source>
</evidence>
<sequence length="651" mass="70742">MALHIQSHGWHPGEIAVHSLLKVPTSRHENPTSAGLPPSYAHRVAVSPLVALGTIDEEGRPWTSIWGGERGFARPISKNILGLQSIVDQENDPVITALLGGKVPGEVVDAEVGEGKLMSGLSIDLETRDRVKLAGRMAVGVVNSLPPSKNGSTTSPVGQAQVAMHVEESLGNCPKYLNKKDIRPHIPSPRLAPSSPTLPADAQALIDKADMFFLSSTNGRTMDTNHRGGPPGFVRVVSNTEDSVVLVYPEYSGNQLYQTLGNLHLNPRVGMVIPDYETSDALYLTGETELLVGSAAAAFLPHTKVAVKVIVREFRFVKDGLSFRGSAGELSPYNPPARRLASECPASGQRQEVAPATATLVRKEILTPSIGRFTFKLHPERGRGLKAWKPGQHVTLDFSEELDQGYSHMRDDDPQSLNDDFVRTFTISNPPPQNINEVMDGTELQITVRRHGPATGLLWRHNIRAPLEIPVLGFGGEESFRIPIPTPDDNKQVAAVFVAGGVGITPLLAQALSVLPGGATPGQESNVEDHRETPLTLLWSLRAEDLPLALDTFQRIPGLAQLTHLFITGTTGPDSKRGDLRPEIQSIVGNVEEVGAKTALRRMLQSDLMLNVESSTRRKYYLCAGPELHKLVEDWLRQGEGIEVVSENFSY</sequence>
<evidence type="ECO:0000313" key="3">
    <source>
        <dbReference type="Proteomes" id="UP001303473"/>
    </source>
</evidence>
<dbReference type="Gene3D" id="2.30.110.10">
    <property type="entry name" value="Electron Transport, Fmn-binding Protein, Chain A"/>
    <property type="match status" value="1"/>
</dbReference>
<dbReference type="SUPFAM" id="SSF52343">
    <property type="entry name" value="Ferredoxin reductase-like, C-terminal NADP-linked domain"/>
    <property type="match status" value="1"/>
</dbReference>
<dbReference type="InterPro" id="IPR017938">
    <property type="entry name" value="Riboflavin_synthase-like_b-brl"/>
</dbReference>
<dbReference type="Gene3D" id="3.40.50.80">
    <property type="entry name" value="Nucleotide-binding domain of ferredoxin-NADP reductase (FNR) module"/>
    <property type="match status" value="1"/>
</dbReference>
<dbReference type="GO" id="GO:0016491">
    <property type="term" value="F:oxidoreductase activity"/>
    <property type="evidence" value="ECO:0007669"/>
    <property type="project" value="InterPro"/>
</dbReference>
<dbReference type="PROSITE" id="PS51384">
    <property type="entry name" value="FAD_FR"/>
    <property type="match status" value="1"/>
</dbReference>
<name>A0AAN6N5A1_9PEZI</name>
<dbReference type="InterPro" id="IPR012349">
    <property type="entry name" value="Split_barrel_FMN-bd"/>
</dbReference>
<dbReference type="AlphaFoldDB" id="A0AAN6N5A1"/>
<gene>
    <name evidence="2" type="ORF">QBC46DRAFT_153980</name>
</gene>
<dbReference type="PANTHER" id="PTHR42815">
    <property type="entry name" value="FAD-BINDING, PUTATIVE (AFU_ORTHOLOGUE AFUA_6G07600)-RELATED"/>
    <property type="match status" value="1"/>
</dbReference>